<keyword evidence="5 8" id="KW-0472">Membrane</keyword>
<evidence type="ECO:0000256" key="5">
    <source>
        <dbReference type="ARBA" id="ARBA00023136"/>
    </source>
</evidence>
<dbReference type="eggNOG" id="KOG1362">
    <property type="taxonomic scope" value="Eukaryota"/>
</dbReference>
<comment type="similarity">
    <text evidence="2">Belongs to the CTL (choline transporter-like) family.</text>
</comment>
<evidence type="ECO:0000256" key="1">
    <source>
        <dbReference type="ARBA" id="ARBA00004141"/>
    </source>
</evidence>
<feature type="transmembrane region" description="Helical" evidence="8">
    <location>
        <begin position="297"/>
        <end position="320"/>
    </location>
</feature>
<dbReference type="PANTHER" id="PTHR12385">
    <property type="entry name" value="CHOLINE TRANSPORTER-LIKE (SLC FAMILY 44)"/>
    <property type="match status" value="1"/>
</dbReference>
<feature type="transmembrane region" description="Helical" evidence="8">
    <location>
        <begin position="661"/>
        <end position="682"/>
    </location>
</feature>
<dbReference type="PANTHER" id="PTHR12385:SF14">
    <property type="entry name" value="CHOLINE TRANSPORTER-LIKE 2"/>
    <property type="match status" value="1"/>
</dbReference>
<feature type="transmembrane region" description="Helical" evidence="8">
    <location>
        <begin position="442"/>
        <end position="469"/>
    </location>
</feature>
<dbReference type="VEuPathDB" id="FungiDB:PYU1_G006401"/>
<feature type="transmembrane region" description="Helical" evidence="8">
    <location>
        <begin position="559"/>
        <end position="581"/>
    </location>
</feature>
<evidence type="ECO:0000256" key="4">
    <source>
        <dbReference type="ARBA" id="ARBA00022989"/>
    </source>
</evidence>
<accession>K3WN71</accession>
<name>K3WN71_GLOUD</name>
<reference evidence="9" key="3">
    <citation type="submission" date="2015-02" db="UniProtKB">
        <authorList>
            <consortium name="EnsemblProtists"/>
        </authorList>
    </citation>
    <scope>IDENTIFICATION</scope>
    <source>
        <strain evidence="9">DAOM BR144</strain>
    </source>
</reference>
<feature type="transmembrane region" description="Helical" evidence="8">
    <location>
        <begin position="326"/>
        <end position="353"/>
    </location>
</feature>
<keyword evidence="10" id="KW-1185">Reference proteome</keyword>
<dbReference type="OMA" id="GKSFCKA"/>
<dbReference type="Pfam" id="PF04515">
    <property type="entry name" value="Choline_transpo"/>
    <property type="match status" value="1"/>
</dbReference>
<dbReference type="Proteomes" id="UP000019132">
    <property type="component" value="Unassembled WGS sequence"/>
</dbReference>
<dbReference type="HOGENOM" id="CLU_017181_3_0_1"/>
<dbReference type="EMBL" id="GL376604">
    <property type="status" value="NOT_ANNOTATED_CDS"/>
    <property type="molecule type" value="Genomic_DNA"/>
</dbReference>
<dbReference type="InParanoid" id="K3WN71"/>
<reference evidence="10" key="1">
    <citation type="journal article" date="2010" name="Genome Biol.">
        <title>Genome sequence of the necrotrophic plant pathogen Pythium ultimum reveals original pathogenicity mechanisms and effector repertoire.</title>
        <authorList>
            <person name="Levesque C.A."/>
            <person name="Brouwer H."/>
            <person name="Cano L."/>
            <person name="Hamilton J.P."/>
            <person name="Holt C."/>
            <person name="Huitema E."/>
            <person name="Raffaele S."/>
            <person name="Robideau G.P."/>
            <person name="Thines M."/>
            <person name="Win J."/>
            <person name="Zerillo M.M."/>
            <person name="Beakes G.W."/>
            <person name="Boore J.L."/>
            <person name="Busam D."/>
            <person name="Dumas B."/>
            <person name="Ferriera S."/>
            <person name="Fuerstenberg S.I."/>
            <person name="Gachon C.M."/>
            <person name="Gaulin E."/>
            <person name="Govers F."/>
            <person name="Grenville-Briggs L."/>
            <person name="Horner N."/>
            <person name="Hostetler J."/>
            <person name="Jiang R.H."/>
            <person name="Johnson J."/>
            <person name="Krajaejun T."/>
            <person name="Lin H."/>
            <person name="Meijer H.J."/>
            <person name="Moore B."/>
            <person name="Morris P."/>
            <person name="Phuntmart V."/>
            <person name="Puiu D."/>
            <person name="Shetty J."/>
            <person name="Stajich J.E."/>
            <person name="Tripathy S."/>
            <person name="Wawra S."/>
            <person name="van West P."/>
            <person name="Whitty B.R."/>
            <person name="Coutinho P.M."/>
            <person name="Henrissat B."/>
            <person name="Martin F."/>
            <person name="Thomas P.D."/>
            <person name="Tyler B.M."/>
            <person name="De Vries R.P."/>
            <person name="Kamoun S."/>
            <person name="Yandell M."/>
            <person name="Tisserat N."/>
            <person name="Buell C.R."/>
        </authorList>
    </citation>
    <scope>NUCLEOTIDE SEQUENCE</scope>
    <source>
        <strain evidence="10">DAOM:BR144</strain>
    </source>
</reference>
<evidence type="ECO:0008006" key="11">
    <source>
        <dbReference type="Google" id="ProtNLM"/>
    </source>
</evidence>
<organism evidence="9 10">
    <name type="scientific">Globisporangium ultimum (strain ATCC 200006 / CBS 805.95 / DAOM BR144)</name>
    <name type="common">Pythium ultimum</name>
    <dbReference type="NCBI Taxonomy" id="431595"/>
    <lineage>
        <taxon>Eukaryota</taxon>
        <taxon>Sar</taxon>
        <taxon>Stramenopiles</taxon>
        <taxon>Oomycota</taxon>
        <taxon>Peronosporomycetes</taxon>
        <taxon>Pythiales</taxon>
        <taxon>Pythiaceae</taxon>
        <taxon>Globisporangium</taxon>
    </lineage>
</organism>
<dbReference type="EnsemblProtists" id="PYU1_T006413">
    <property type="protein sequence ID" value="PYU1_T006413"/>
    <property type="gene ID" value="PYU1_G006401"/>
</dbReference>
<keyword evidence="6" id="KW-0325">Glycoprotein</keyword>
<feature type="transmembrane region" description="Helical" evidence="8">
    <location>
        <begin position="702"/>
        <end position="722"/>
    </location>
</feature>
<feature type="compositionally biased region" description="Polar residues" evidence="7">
    <location>
        <begin position="797"/>
        <end position="807"/>
    </location>
</feature>
<dbReference type="GO" id="GO:0022857">
    <property type="term" value="F:transmembrane transporter activity"/>
    <property type="evidence" value="ECO:0007669"/>
    <property type="project" value="InterPro"/>
</dbReference>
<reference evidence="10" key="2">
    <citation type="submission" date="2010-04" db="EMBL/GenBank/DDBJ databases">
        <authorList>
            <person name="Buell R."/>
            <person name="Hamilton J."/>
            <person name="Hostetler J."/>
        </authorList>
    </citation>
    <scope>NUCLEOTIDE SEQUENCE [LARGE SCALE GENOMIC DNA]</scope>
    <source>
        <strain evidence="10">DAOM:BR144</strain>
    </source>
</reference>
<evidence type="ECO:0000256" key="8">
    <source>
        <dbReference type="SAM" id="Phobius"/>
    </source>
</evidence>
<comment type="subcellular location">
    <subcellularLocation>
        <location evidence="1">Membrane</location>
        <topology evidence="1">Multi-pass membrane protein</topology>
    </subcellularLocation>
</comment>
<feature type="transmembrane region" description="Helical" evidence="8">
    <location>
        <begin position="32"/>
        <end position="53"/>
    </location>
</feature>
<protein>
    <recommendedName>
        <fullName evidence="11">Choline transporter-like protein</fullName>
    </recommendedName>
</protein>
<dbReference type="GO" id="GO:0016020">
    <property type="term" value="C:membrane"/>
    <property type="evidence" value="ECO:0007669"/>
    <property type="project" value="UniProtKB-SubCell"/>
</dbReference>
<evidence type="ECO:0000313" key="9">
    <source>
        <dbReference type="EnsemblProtists" id="PYU1_T006413"/>
    </source>
</evidence>
<sequence length="807" mass="89560">MGNRCCKRSDANADTAAGANPFKPDNRKCTDILFFLLFILFWVGMIIIAAVGYQNGEPKRLIYGTDWMGRTCGVKADASGSIPAYDLTDYKYLIYPRLGEDLLALELQSGGVSSISLTDTSALKKFYGVCVPKCPMTNDSITGVYVHAYKDYNVHTDPVNALDTSLGATIEDESAGSPWKLMMDTTEVLYRCMELSKIEVSMLARCADDCAPDEEAYYQREGITARTCGTSYTLNPLIDCKEQDCTDVVLAARANCTSIESKKQERQVTAARQDPVNELLSRKWYMVARWIGDIEKAAFPILLCGGVFAMMLGFFWLVMLRYCAGLFVWLVIIFMCAMQVVITVFCAFEGGILTDTRMTEAMARMGVSDSTTSSLMASSTTYINSSGFKVSEDQVYYWAIACYVMIACDVLLLLVLIFMCSRIRIAIGIIREASKALQSMPMLALYPLVPTVFALGLFAYWLVAAAYIATSAEITLQDVSTAAANVTGYTPIAAVVNNDNVVNYLLLYHLFGLLWTNQFIQATAYTTIAGAFCEYYWTLDKRQVRSLPVLRSWWRTIRYHFGSMAFGSLIIAIVQFFRIALEYLDQKMRTAKQGNTVVKVVMMCMKCCLWCFEKILKFLNKNAFIIIAMKGCSFCPAMKDSFSLLVANAARVATVSIISGLLMVLGKVFIACFSMFFMFLFIRHPPSQLPGFLVGDLEHITSPIFPMLVTGLLGYATASFFLDVYGTGIDTILLCFCEDCNVNKGSDTYYMSDELFAYIEGPAKKNALRAFQPPTRDVSARAMGEGATPTAGAPVFQPSSSPMQKRF</sequence>
<feature type="transmembrane region" description="Helical" evidence="8">
    <location>
        <begin position="395"/>
        <end position="421"/>
    </location>
</feature>
<evidence type="ECO:0000256" key="3">
    <source>
        <dbReference type="ARBA" id="ARBA00022692"/>
    </source>
</evidence>
<feature type="transmembrane region" description="Helical" evidence="8">
    <location>
        <begin position="519"/>
        <end position="538"/>
    </location>
</feature>
<evidence type="ECO:0000256" key="7">
    <source>
        <dbReference type="SAM" id="MobiDB-lite"/>
    </source>
</evidence>
<dbReference type="InterPro" id="IPR007603">
    <property type="entry name" value="Choline_transptr-like"/>
</dbReference>
<evidence type="ECO:0000313" key="10">
    <source>
        <dbReference type="Proteomes" id="UP000019132"/>
    </source>
</evidence>
<evidence type="ECO:0000256" key="6">
    <source>
        <dbReference type="ARBA" id="ARBA00023180"/>
    </source>
</evidence>
<evidence type="ECO:0000256" key="2">
    <source>
        <dbReference type="ARBA" id="ARBA00007168"/>
    </source>
</evidence>
<keyword evidence="3 8" id="KW-0812">Transmembrane</keyword>
<keyword evidence="4 8" id="KW-1133">Transmembrane helix</keyword>
<dbReference type="AlphaFoldDB" id="K3WN71"/>
<proteinExistence type="inferred from homology"/>
<feature type="region of interest" description="Disordered" evidence="7">
    <location>
        <begin position="779"/>
        <end position="807"/>
    </location>
</feature>